<evidence type="ECO:0000313" key="3">
    <source>
        <dbReference type="Proteomes" id="UP000178869"/>
    </source>
</evidence>
<sequence>MKEVIKKYFGSILLLAGIFIATYALLSFSYNRGCLLPGECMNPVVYFYSDEVRLLAAFGLALFVAGLLIIKRK</sequence>
<organism evidence="2 3">
    <name type="scientific">Candidatus Terrybacteria bacterium RIFCSPHIGHO2_01_FULL_43_35</name>
    <dbReference type="NCBI Taxonomy" id="1802361"/>
    <lineage>
        <taxon>Bacteria</taxon>
        <taxon>Candidatus Terryibacteriota</taxon>
    </lineage>
</organism>
<dbReference type="AlphaFoldDB" id="A0A1G2PEX2"/>
<reference evidence="2 3" key="1">
    <citation type="journal article" date="2016" name="Nat. Commun.">
        <title>Thousands of microbial genomes shed light on interconnected biogeochemical processes in an aquifer system.</title>
        <authorList>
            <person name="Anantharaman K."/>
            <person name="Brown C.T."/>
            <person name="Hug L.A."/>
            <person name="Sharon I."/>
            <person name="Castelle C.J."/>
            <person name="Probst A.J."/>
            <person name="Thomas B.C."/>
            <person name="Singh A."/>
            <person name="Wilkins M.J."/>
            <person name="Karaoz U."/>
            <person name="Brodie E.L."/>
            <person name="Williams K.H."/>
            <person name="Hubbard S.S."/>
            <person name="Banfield J.F."/>
        </authorList>
    </citation>
    <scope>NUCLEOTIDE SEQUENCE [LARGE SCALE GENOMIC DNA]</scope>
</reference>
<accession>A0A1G2PEX2</accession>
<dbReference type="Proteomes" id="UP000178869">
    <property type="component" value="Unassembled WGS sequence"/>
</dbReference>
<keyword evidence="1" id="KW-0472">Membrane</keyword>
<dbReference type="EMBL" id="MHSR01000011">
    <property type="protein sequence ID" value="OHA46898.1"/>
    <property type="molecule type" value="Genomic_DNA"/>
</dbReference>
<gene>
    <name evidence="2" type="ORF">A2828_03170</name>
</gene>
<protein>
    <submittedName>
        <fullName evidence="2">Uncharacterized protein</fullName>
    </submittedName>
</protein>
<evidence type="ECO:0000313" key="2">
    <source>
        <dbReference type="EMBL" id="OHA46898.1"/>
    </source>
</evidence>
<feature type="transmembrane region" description="Helical" evidence="1">
    <location>
        <begin position="12"/>
        <end position="32"/>
    </location>
</feature>
<keyword evidence="1" id="KW-1133">Transmembrane helix</keyword>
<feature type="transmembrane region" description="Helical" evidence="1">
    <location>
        <begin position="52"/>
        <end position="70"/>
    </location>
</feature>
<comment type="caution">
    <text evidence="2">The sequence shown here is derived from an EMBL/GenBank/DDBJ whole genome shotgun (WGS) entry which is preliminary data.</text>
</comment>
<evidence type="ECO:0000256" key="1">
    <source>
        <dbReference type="SAM" id="Phobius"/>
    </source>
</evidence>
<proteinExistence type="predicted"/>
<keyword evidence="1" id="KW-0812">Transmembrane</keyword>
<name>A0A1G2PEX2_9BACT</name>